<sequence length="169" mass="18721">MSRVLIVYFSRTGATRRVAAALATTLHADVEEIIDRSDRSGTLGILRCVLDSVMRRSASVEPMRHDLSAYQMVVIGSPVWAGRVSAPVRAWLATHRRRLPRVALFCTLAGRSSESALKELCELAAKQPVARCAISQRNAPQGEESRALNLFAQRIERTLAHIEEIEWAA</sequence>
<evidence type="ECO:0000313" key="3">
    <source>
        <dbReference type="Proteomes" id="UP000054770"/>
    </source>
</evidence>
<proteinExistence type="predicted"/>
<keyword evidence="3" id="KW-1185">Reference proteome</keyword>
<dbReference type="GO" id="GO:0009055">
    <property type="term" value="F:electron transfer activity"/>
    <property type="evidence" value="ECO:0007669"/>
    <property type="project" value="InterPro"/>
</dbReference>
<dbReference type="AlphaFoldDB" id="A0A158L1A9"/>
<dbReference type="InterPro" id="IPR029039">
    <property type="entry name" value="Flavoprotein-like_sf"/>
</dbReference>
<dbReference type="Gene3D" id="3.40.50.360">
    <property type="match status" value="1"/>
</dbReference>
<dbReference type="GO" id="GO:0010181">
    <property type="term" value="F:FMN binding"/>
    <property type="evidence" value="ECO:0007669"/>
    <property type="project" value="InterPro"/>
</dbReference>
<comment type="caution">
    <text evidence="2">The sequence shown here is derived from an EMBL/GenBank/DDBJ whole genome shotgun (WGS) entry which is preliminary data.</text>
</comment>
<name>A0A158L1A9_9BURK</name>
<organism evidence="2 3">
    <name type="scientific">Caballeronia choica</name>
    <dbReference type="NCBI Taxonomy" id="326476"/>
    <lineage>
        <taxon>Bacteria</taxon>
        <taxon>Pseudomonadati</taxon>
        <taxon>Pseudomonadota</taxon>
        <taxon>Betaproteobacteria</taxon>
        <taxon>Burkholderiales</taxon>
        <taxon>Burkholderiaceae</taxon>
        <taxon>Caballeronia</taxon>
    </lineage>
</organism>
<reference evidence="2" key="1">
    <citation type="submission" date="2016-01" db="EMBL/GenBank/DDBJ databases">
        <authorList>
            <person name="Peeters C."/>
        </authorList>
    </citation>
    <scope>NUCLEOTIDE SEQUENCE [LARGE SCALE GENOMIC DNA]</scope>
    <source>
        <strain evidence="2">LMG 22940</strain>
    </source>
</reference>
<dbReference type="SUPFAM" id="SSF52218">
    <property type="entry name" value="Flavoproteins"/>
    <property type="match status" value="1"/>
</dbReference>
<protein>
    <submittedName>
        <fullName evidence="2">Flavodoxin</fullName>
    </submittedName>
</protein>
<dbReference type="PANTHER" id="PTHR39201:SF1">
    <property type="entry name" value="FLAVODOXIN-LIKE DOMAIN-CONTAINING PROTEIN"/>
    <property type="match status" value="1"/>
</dbReference>
<dbReference type="RefSeq" id="WP_087649851.1">
    <property type="nucleotide sequence ID" value="NZ_FCON02000237.1"/>
</dbReference>
<evidence type="ECO:0000256" key="1">
    <source>
        <dbReference type="ARBA" id="ARBA00001917"/>
    </source>
</evidence>
<dbReference type="PROSITE" id="PS00201">
    <property type="entry name" value="FLAVODOXIN"/>
    <property type="match status" value="1"/>
</dbReference>
<evidence type="ECO:0000313" key="2">
    <source>
        <dbReference type="EMBL" id="SAL86630.1"/>
    </source>
</evidence>
<comment type="cofactor">
    <cofactor evidence="1">
        <name>FMN</name>
        <dbReference type="ChEBI" id="CHEBI:58210"/>
    </cofactor>
</comment>
<dbReference type="PANTHER" id="PTHR39201">
    <property type="entry name" value="EXPORTED PROTEIN-RELATED"/>
    <property type="match status" value="1"/>
</dbReference>
<dbReference type="EMBL" id="FCON02000237">
    <property type="protein sequence ID" value="SAL86630.1"/>
    <property type="molecule type" value="Genomic_DNA"/>
</dbReference>
<accession>A0A158L1A9</accession>
<dbReference type="Proteomes" id="UP000054770">
    <property type="component" value="Unassembled WGS sequence"/>
</dbReference>
<dbReference type="InterPro" id="IPR001226">
    <property type="entry name" value="Flavodoxin_CS"/>
</dbReference>
<dbReference type="OrthoDB" id="9806505at2"/>
<gene>
    <name evidence="2" type="ORF">AWB68_08094</name>
</gene>